<evidence type="ECO:0000313" key="4">
    <source>
        <dbReference type="Proteomes" id="UP000053660"/>
    </source>
</evidence>
<feature type="chain" id="PRO_5002061632" description="Abnormal cell migration protein 18-like fibronectin type I domain-containing protein" evidence="1">
    <location>
        <begin position="21"/>
        <end position="143"/>
    </location>
</feature>
<dbReference type="Proteomes" id="UP000053660">
    <property type="component" value="Unassembled WGS sequence"/>
</dbReference>
<keyword evidence="1" id="KW-0732">Signal</keyword>
<protein>
    <recommendedName>
        <fullName evidence="2">Abnormal cell migration protein 18-like fibronectin type I domain-containing protein</fullName>
    </recommendedName>
</protein>
<reference evidence="3 4" key="1">
    <citation type="submission" date="2014-03" db="EMBL/GenBank/DDBJ databases">
        <title>Draft genome of the hookworm Oesophagostomum dentatum.</title>
        <authorList>
            <person name="Mitreva M."/>
        </authorList>
    </citation>
    <scope>NUCLEOTIDE SEQUENCE [LARGE SCALE GENOMIC DNA]</scope>
    <source>
        <strain evidence="3 4">OD-Hann</strain>
    </source>
</reference>
<feature type="signal peptide" evidence="1">
    <location>
        <begin position="1"/>
        <end position="20"/>
    </location>
</feature>
<evidence type="ECO:0000313" key="3">
    <source>
        <dbReference type="EMBL" id="KHJ93305.1"/>
    </source>
</evidence>
<proteinExistence type="predicted"/>
<organism evidence="3 4">
    <name type="scientific">Oesophagostomum dentatum</name>
    <name type="common">Nodular worm</name>
    <dbReference type="NCBI Taxonomy" id="61180"/>
    <lineage>
        <taxon>Eukaryota</taxon>
        <taxon>Metazoa</taxon>
        <taxon>Ecdysozoa</taxon>
        <taxon>Nematoda</taxon>
        <taxon>Chromadorea</taxon>
        <taxon>Rhabditida</taxon>
        <taxon>Rhabditina</taxon>
        <taxon>Rhabditomorpha</taxon>
        <taxon>Strongyloidea</taxon>
        <taxon>Strongylidae</taxon>
        <taxon>Oesophagostomum</taxon>
    </lineage>
</organism>
<name>A0A0B1TD69_OESDE</name>
<dbReference type="OrthoDB" id="5780467at2759"/>
<feature type="domain" description="Abnormal cell migration protein 18-like fibronectin type I" evidence="2">
    <location>
        <begin position="63"/>
        <end position="130"/>
    </location>
</feature>
<sequence length="143" mass="15633">MVPHILSVTLILSFSHEVASAAIFARNSSSPYVLKKTWVENFIKFQYIFQGKNATPKIVPLGCVPTNKDSGNVLKVGETFSDNDFVYACAESEDGIMSYEAIACVDGNGKRMQLGELRKLSNGTIILHCNIYGGALKKVVERG</sequence>
<keyword evidence="4" id="KW-1185">Reference proteome</keyword>
<evidence type="ECO:0000256" key="1">
    <source>
        <dbReference type="SAM" id="SignalP"/>
    </source>
</evidence>
<accession>A0A0B1TD69</accession>
<dbReference type="InterPro" id="IPR055119">
    <property type="entry name" value="Mig18_Fn1"/>
</dbReference>
<dbReference type="EMBL" id="KN550837">
    <property type="protein sequence ID" value="KHJ93305.1"/>
    <property type="molecule type" value="Genomic_DNA"/>
</dbReference>
<dbReference type="Pfam" id="PF23003">
    <property type="entry name" value="Fn1_2"/>
    <property type="match status" value="1"/>
</dbReference>
<gene>
    <name evidence="3" type="ORF">OESDEN_06783</name>
</gene>
<dbReference type="AlphaFoldDB" id="A0A0B1TD69"/>
<evidence type="ECO:0000259" key="2">
    <source>
        <dbReference type="Pfam" id="PF23003"/>
    </source>
</evidence>